<proteinExistence type="predicted"/>
<dbReference type="EMBL" id="CP054929">
    <property type="protein sequence ID" value="QKW51293.1"/>
    <property type="molecule type" value="Genomic_DNA"/>
</dbReference>
<name>A0A7H8NA26_9ACTN</name>
<dbReference type="RefSeq" id="WP_176163014.1">
    <property type="nucleotide sequence ID" value="NZ_CP054929.1"/>
</dbReference>
<evidence type="ECO:0000313" key="1">
    <source>
        <dbReference type="EMBL" id="QKW51293.1"/>
    </source>
</evidence>
<keyword evidence="2" id="KW-1185">Reference proteome</keyword>
<dbReference type="Proteomes" id="UP000509303">
    <property type="component" value="Chromosome"/>
</dbReference>
<sequence>MIDLDWSPPAGGDVVLLPAGCQWDAVRTSTAIADAAFQILDGTENCAAIIDPRTGWVYWLLPPGALAEFAHWERLEQHVSLIAAGDGTHYVGVPPSHRRTGPGLHWRITGEWSGRYLAQPYYLGAVLTSAVVFAHGPEALPAQCELCERELEPAHAVTVHGRRGLADAAPRPLTVHPACARTARLRASSQEPRP</sequence>
<gene>
    <name evidence="1" type="ORF">HUT08_19090</name>
</gene>
<accession>A0A7H8NA26</accession>
<dbReference type="AlphaFoldDB" id="A0A7H8NA26"/>
<organism evidence="1 2">
    <name type="scientific">Streptomyces buecherae</name>
    <dbReference type="NCBI Taxonomy" id="2763006"/>
    <lineage>
        <taxon>Bacteria</taxon>
        <taxon>Bacillati</taxon>
        <taxon>Actinomycetota</taxon>
        <taxon>Actinomycetes</taxon>
        <taxon>Kitasatosporales</taxon>
        <taxon>Streptomycetaceae</taxon>
        <taxon>Streptomyces</taxon>
    </lineage>
</organism>
<evidence type="ECO:0000313" key="2">
    <source>
        <dbReference type="Proteomes" id="UP000509303"/>
    </source>
</evidence>
<protein>
    <submittedName>
        <fullName evidence="1">Uncharacterized protein</fullName>
    </submittedName>
</protein>
<reference evidence="1 2" key="1">
    <citation type="submission" date="2020-06" db="EMBL/GenBank/DDBJ databases">
        <title>Genome mining for natural products.</title>
        <authorList>
            <person name="Zhang B."/>
            <person name="Shi J."/>
            <person name="Ge H."/>
        </authorList>
    </citation>
    <scope>NUCLEOTIDE SEQUENCE [LARGE SCALE GENOMIC DNA]</scope>
    <source>
        <strain evidence="1 2">NA00687</strain>
    </source>
</reference>